<accession>A0A1N6JW32</accession>
<organism evidence="8 9">
    <name type="scientific">Paraburkholderia phenazinium</name>
    <dbReference type="NCBI Taxonomy" id="60549"/>
    <lineage>
        <taxon>Bacteria</taxon>
        <taxon>Pseudomonadati</taxon>
        <taxon>Pseudomonadota</taxon>
        <taxon>Betaproteobacteria</taxon>
        <taxon>Burkholderiales</taxon>
        <taxon>Burkholderiaceae</taxon>
        <taxon>Paraburkholderia</taxon>
    </lineage>
</organism>
<evidence type="ECO:0000313" key="9">
    <source>
        <dbReference type="Proteomes" id="UP000184693"/>
    </source>
</evidence>
<evidence type="ECO:0000256" key="5">
    <source>
        <dbReference type="ARBA" id="ARBA00023136"/>
    </source>
</evidence>
<evidence type="ECO:0000256" key="7">
    <source>
        <dbReference type="ARBA" id="ARBA00023288"/>
    </source>
</evidence>
<evidence type="ECO:0000256" key="2">
    <source>
        <dbReference type="ARBA" id="ARBA00008520"/>
    </source>
</evidence>
<dbReference type="GO" id="GO:0042597">
    <property type="term" value="C:periplasmic space"/>
    <property type="evidence" value="ECO:0007669"/>
    <property type="project" value="UniProtKB-SubCell"/>
</dbReference>
<keyword evidence="7" id="KW-0449">Lipoprotein</keyword>
<keyword evidence="6" id="KW-0564">Palmitate</keyword>
<dbReference type="Pfam" id="PF01547">
    <property type="entry name" value="SBP_bac_1"/>
    <property type="match status" value="1"/>
</dbReference>
<name>A0A1N6JW32_9BURK</name>
<dbReference type="InterPro" id="IPR050490">
    <property type="entry name" value="Bact_solute-bd_prot1"/>
</dbReference>
<dbReference type="Gene3D" id="3.40.190.10">
    <property type="entry name" value="Periplasmic binding protein-like II"/>
    <property type="match status" value="2"/>
</dbReference>
<dbReference type="InterPro" id="IPR006059">
    <property type="entry name" value="SBP"/>
</dbReference>
<dbReference type="AlphaFoldDB" id="A0A1N6JW32"/>
<evidence type="ECO:0000256" key="6">
    <source>
        <dbReference type="ARBA" id="ARBA00023139"/>
    </source>
</evidence>
<dbReference type="PANTHER" id="PTHR43649">
    <property type="entry name" value="ARABINOSE-BINDING PROTEIN-RELATED"/>
    <property type="match status" value="1"/>
</dbReference>
<sequence length="423" mass="46214">MLSILACLIVFSLCGCHQQDQTSSSTGAPASTTITALIWAPDWPQEMLQIAAEFSKLNPDIHVDVQFMIGNSVEENIKPRVASGNLPDLVSINPNAYAADLADQGLLADVSKTSAWNNMLDPLKKDWTNRQSRHFGIAGGVATTLIYYNEDMFAKAGIKELPTSFNEFLAVCEQLKRAGVTPIMWNGGFPNMLGNGPFSSGFANNVVAHEPDWKNRISDGTLDLNTPQVADIFAKMLLIPERGFVQDSFMTTGYDDGIRLFKEGKVAMAFHGSWAAGLLLHGNPFQVGVFIPPWNAPGERVVPVIGSETGFAVSETPNKAAAMRFLEFIAGPGFSILQTKRQNISPFKQVSGTAVSDPKIIDYTNTVSRYAVTGSPYYSFLPSNSIERLHRLMQDVLFGKITPGQAAKLLDESVKNEAKMHYK</sequence>
<evidence type="ECO:0000256" key="1">
    <source>
        <dbReference type="ARBA" id="ARBA00004418"/>
    </source>
</evidence>
<keyword evidence="5" id="KW-0472">Membrane</keyword>
<evidence type="ECO:0000313" key="8">
    <source>
        <dbReference type="EMBL" id="SIO48568.1"/>
    </source>
</evidence>
<proteinExistence type="inferred from homology"/>
<reference evidence="8 9" key="1">
    <citation type="submission" date="2016-11" db="EMBL/GenBank/DDBJ databases">
        <authorList>
            <person name="Jaros S."/>
            <person name="Januszkiewicz K."/>
            <person name="Wedrychowicz H."/>
        </authorList>
    </citation>
    <scope>NUCLEOTIDE SEQUENCE [LARGE SCALE GENOMIC DNA]</scope>
    <source>
        <strain evidence="8 9">GAS86</strain>
    </source>
</reference>
<comment type="subcellular location">
    <subcellularLocation>
        <location evidence="1">Periplasm</location>
    </subcellularLocation>
</comment>
<dbReference type="SUPFAM" id="SSF53850">
    <property type="entry name" value="Periplasmic binding protein-like II"/>
    <property type="match status" value="1"/>
</dbReference>
<gene>
    <name evidence="8" type="ORF">SAMN05444168_5234</name>
</gene>
<evidence type="ECO:0000256" key="4">
    <source>
        <dbReference type="ARBA" id="ARBA00022729"/>
    </source>
</evidence>
<dbReference type="EMBL" id="FSRM01000002">
    <property type="protein sequence ID" value="SIO48568.1"/>
    <property type="molecule type" value="Genomic_DNA"/>
</dbReference>
<keyword evidence="3" id="KW-1003">Cell membrane</keyword>
<keyword evidence="4" id="KW-0732">Signal</keyword>
<dbReference type="Proteomes" id="UP000184693">
    <property type="component" value="Unassembled WGS sequence"/>
</dbReference>
<comment type="similarity">
    <text evidence="2">Belongs to the bacterial solute-binding protein 1 family.</text>
</comment>
<evidence type="ECO:0000256" key="3">
    <source>
        <dbReference type="ARBA" id="ARBA00022475"/>
    </source>
</evidence>
<protein>
    <submittedName>
        <fullName evidence="8">Carbohydrate ABC transporter substrate-binding protein, CUT1 family</fullName>
    </submittedName>
</protein>
<dbReference type="PANTHER" id="PTHR43649:SF33">
    <property type="entry name" value="POLYGALACTURONAN_RHAMNOGALACTURONAN-BINDING PROTEIN YTCQ"/>
    <property type="match status" value="1"/>
</dbReference>